<organism evidence="1 2">
    <name type="scientific">Ramlibacter montanisoli</name>
    <dbReference type="NCBI Taxonomy" id="2732512"/>
    <lineage>
        <taxon>Bacteria</taxon>
        <taxon>Pseudomonadati</taxon>
        <taxon>Pseudomonadota</taxon>
        <taxon>Betaproteobacteria</taxon>
        <taxon>Burkholderiales</taxon>
        <taxon>Comamonadaceae</taxon>
        <taxon>Ramlibacter</taxon>
    </lineage>
</organism>
<reference evidence="1 2" key="2">
    <citation type="submission" date="2020-06" db="EMBL/GenBank/DDBJ databases">
        <title>Ramlibacter rhizophilus sp. nov., isolated from rhizosphere soil of national flower Mugunghwa from South Korea.</title>
        <authorList>
            <person name="Zheng-Fei Y."/>
            <person name="Huan T."/>
        </authorList>
    </citation>
    <scope>NUCLEOTIDE SEQUENCE [LARGE SCALE GENOMIC DNA]</scope>
    <source>
        <strain evidence="1 2">B156</strain>
    </source>
</reference>
<evidence type="ECO:0000313" key="2">
    <source>
        <dbReference type="Proteomes" id="UP000552954"/>
    </source>
</evidence>
<name>A0A849K4L2_9BURK</name>
<accession>A0A849K4L2</accession>
<dbReference type="AlphaFoldDB" id="A0A849K4L2"/>
<evidence type="ECO:0000313" key="1">
    <source>
        <dbReference type="EMBL" id="NNU42560.1"/>
    </source>
</evidence>
<sequence length="45" mass="4471">MTAAAGLVAALSAFALEVPEAEACVGELRVRCDPSCALGPPARDA</sequence>
<gene>
    <name evidence="1" type="ORF">HK415_04375</name>
</gene>
<reference evidence="1 2" key="1">
    <citation type="submission" date="2020-05" db="EMBL/GenBank/DDBJ databases">
        <authorList>
            <person name="Khan S.A."/>
            <person name="Jeon C.O."/>
            <person name="Chun B.H."/>
        </authorList>
    </citation>
    <scope>NUCLEOTIDE SEQUENCE [LARGE SCALE GENOMIC DNA]</scope>
    <source>
        <strain evidence="1 2">B156</strain>
    </source>
</reference>
<dbReference type="Proteomes" id="UP000552954">
    <property type="component" value="Unassembled WGS sequence"/>
</dbReference>
<dbReference type="RefSeq" id="WP_171556908.1">
    <property type="nucleotide sequence ID" value="NZ_JABFCS010000001.1"/>
</dbReference>
<dbReference type="EMBL" id="JABFCS010000001">
    <property type="protein sequence ID" value="NNU42560.1"/>
    <property type="molecule type" value="Genomic_DNA"/>
</dbReference>
<keyword evidence="2" id="KW-1185">Reference proteome</keyword>
<comment type="caution">
    <text evidence="1">The sequence shown here is derived from an EMBL/GenBank/DDBJ whole genome shotgun (WGS) entry which is preliminary data.</text>
</comment>
<proteinExistence type="predicted"/>
<protein>
    <submittedName>
        <fullName evidence="1">Uncharacterized protein</fullName>
    </submittedName>
</protein>